<keyword evidence="2" id="KW-0472">Membrane</keyword>
<dbReference type="EMBL" id="CP039375">
    <property type="protein sequence ID" value="QCD65262.1"/>
    <property type="molecule type" value="Genomic_DNA"/>
</dbReference>
<gene>
    <name evidence="3" type="ORF">E5139_06260</name>
</gene>
<organism evidence="3 4">
    <name type="scientific">Halomicrobium mukohataei</name>
    <dbReference type="NCBI Taxonomy" id="57705"/>
    <lineage>
        <taxon>Archaea</taxon>
        <taxon>Methanobacteriati</taxon>
        <taxon>Methanobacteriota</taxon>
        <taxon>Stenosarchaea group</taxon>
        <taxon>Halobacteria</taxon>
        <taxon>Halobacteriales</taxon>
        <taxon>Haloarculaceae</taxon>
        <taxon>Halomicrobium</taxon>
    </lineage>
</organism>
<feature type="transmembrane region" description="Helical" evidence="2">
    <location>
        <begin position="243"/>
        <end position="267"/>
    </location>
</feature>
<feature type="transmembrane region" description="Helical" evidence="2">
    <location>
        <begin position="174"/>
        <end position="199"/>
    </location>
</feature>
<feature type="transmembrane region" description="Helical" evidence="2">
    <location>
        <begin position="140"/>
        <end position="162"/>
    </location>
</feature>
<feature type="transmembrane region" description="Helical" evidence="2">
    <location>
        <begin position="114"/>
        <end position="134"/>
    </location>
</feature>
<evidence type="ECO:0000313" key="4">
    <source>
        <dbReference type="Proteomes" id="UP000297053"/>
    </source>
</evidence>
<name>A0A4D6KDB5_9EURY</name>
<dbReference type="GeneID" id="42178522"/>
<dbReference type="PANTHER" id="PTHR20992">
    <property type="entry name" value="AT15442P-RELATED"/>
    <property type="match status" value="1"/>
</dbReference>
<reference evidence="3 4" key="2">
    <citation type="submission" date="2019-04" db="EMBL/GenBank/DDBJ databases">
        <authorList>
            <person name="Yang S."/>
            <person name="Wei W."/>
        </authorList>
    </citation>
    <scope>NUCLEOTIDE SEQUENCE [LARGE SCALE GENOMIC DNA]</scope>
    <source>
        <strain evidence="4">ZP60</strain>
    </source>
</reference>
<dbReference type="InterPro" id="IPR005240">
    <property type="entry name" value="DUF389"/>
</dbReference>
<dbReference type="NCBIfam" id="TIGR00341">
    <property type="entry name" value="TIGR00341 family protein"/>
    <property type="match status" value="1"/>
</dbReference>
<proteinExistence type="predicted"/>
<dbReference type="PANTHER" id="PTHR20992:SF9">
    <property type="entry name" value="AT15442P-RELATED"/>
    <property type="match status" value="1"/>
</dbReference>
<feature type="coiled-coil region" evidence="1">
    <location>
        <begin position="75"/>
        <end position="102"/>
    </location>
</feature>
<feature type="transmembrane region" description="Helical" evidence="2">
    <location>
        <begin position="219"/>
        <end position="236"/>
    </location>
</feature>
<sequence length="427" mass="45167">MRLVQVTIPAGKRDAILRALDDEGIDYVVNDETSGREYTGVAYFPLPSAAVEPVLEQLRAVGIDEDGYTVIVDANTVISRQFDELQERYDEEEDEDRIAREELTARASDMAPAFSTYVVMTVVSALIATAGLLLDSPAVVVGSMVIAPLIGPAMATSVGTVMDDQEMFRRGVKLQLIGLVLAVVSAGLFAFLVRSVHLIPPLADVTSIPEIRERVAPDFLSLVVALGAGVAGVVSLSSGVSTALVGVMIAVALIPPAATVGIGMAWGQPLVSLGSAVLLAVNVLSINLAALVVLWYKGYQPSQWFRTDEAKSATASRIGVLVVSILVLSAFLGGVTLDTFERASTEEQIRSEAGEIVAEAGATMLEIEVQQTNTAVFQQPTRVVVTVGVPPGETFPTLADDIDAVADRIADRDVTTEIRFVTVDQAG</sequence>
<feature type="transmembrane region" description="Helical" evidence="2">
    <location>
        <begin position="273"/>
        <end position="296"/>
    </location>
</feature>
<reference evidence="3 4" key="1">
    <citation type="submission" date="2019-04" db="EMBL/GenBank/DDBJ databases">
        <title>Complete genome sequence of Arthrobacter sp. ZXY-2 associated with effective atrazine degradation and salt adaptation.</title>
        <authorList>
            <person name="Zhao X."/>
        </authorList>
    </citation>
    <scope>NUCLEOTIDE SEQUENCE [LARGE SCALE GENOMIC DNA]</scope>
    <source>
        <strain evidence="4">ZP60</strain>
    </source>
</reference>
<feature type="transmembrane region" description="Helical" evidence="2">
    <location>
        <begin position="317"/>
        <end position="337"/>
    </location>
</feature>
<dbReference type="KEGG" id="halz:E5139_06260"/>
<protein>
    <submittedName>
        <fullName evidence="3">TIGR00341 family protein</fullName>
    </submittedName>
</protein>
<dbReference type="AlphaFoldDB" id="A0A4D6KDB5"/>
<keyword evidence="2" id="KW-1133">Transmembrane helix</keyword>
<dbReference type="OMA" id="WYAGYRP"/>
<dbReference type="RefSeq" id="WP_015761601.1">
    <property type="nucleotide sequence ID" value="NZ_CP039375.1"/>
</dbReference>
<keyword evidence="2" id="KW-0812">Transmembrane</keyword>
<accession>A0A4D6KDB5</accession>
<evidence type="ECO:0000313" key="3">
    <source>
        <dbReference type="EMBL" id="QCD65262.1"/>
    </source>
</evidence>
<keyword evidence="1" id="KW-0175">Coiled coil</keyword>
<dbReference type="Proteomes" id="UP000297053">
    <property type="component" value="Chromosome"/>
</dbReference>
<dbReference type="Pfam" id="PF04087">
    <property type="entry name" value="DUF389"/>
    <property type="match status" value="1"/>
</dbReference>
<evidence type="ECO:0000256" key="1">
    <source>
        <dbReference type="SAM" id="Coils"/>
    </source>
</evidence>
<evidence type="ECO:0000256" key="2">
    <source>
        <dbReference type="SAM" id="Phobius"/>
    </source>
</evidence>